<gene>
    <name evidence="9" type="ORF">ACE3NQ_17655</name>
</gene>
<protein>
    <submittedName>
        <fullName evidence="9">Carbohydrate ABC transporter permease</fullName>
    </submittedName>
</protein>
<dbReference type="InterPro" id="IPR000515">
    <property type="entry name" value="MetI-like"/>
</dbReference>
<dbReference type="PROSITE" id="PS50928">
    <property type="entry name" value="ABC_TM1"/>
    <property type="match status" value="1"/>
</dbReference>
<evidence type="ECO:0000256" key="2">
    <source>
        <dbReference type="ARBA" id="ARBA00022448"/>
    </source>
</evidence>
<feature type="domain" description="ABC transmembrane type-1" evidence="8">
    <location>
        <begin position="86"/>
        <end position="299"/>
    </location>
</feature>
<feature type="transmembrane region" description="Helical" evidence="7">
    <location>
        <begin position="283"/>
        <end position="303"/>
    </location>
</feature>
<accession>A0ABV5BAL6</accession>
<comment type="caution">
    <text evidence="9">The sequence shown here is derived from an EMBL/GenBank/DDBJ whole genome shotgun (WGS) entry which is preliminary data.</text>
</comment>
<keyword evidence="5 7" id="KW-1133">Transmembrane helix</keyword>
<comment type="similarity">
    <text evidence="7">Belongs to the binding-protein-dependent transport system permease family.</text>
</comment>
<dbReference type="PANTHER" id="PTHR43005">
    <property type="entry name" value="BLR7065 PROTEIN"/>
    <property type="match status" value="1"/>
</dbReference>
<keyword evidence="6 7" id="KW-0472">Membrane</keyword>
<evidence type="ECO:0000313" key="10">
    <source>
        <dbReference type="Proteomes" id="UP001580407"/>
    </source>
</evidence>
<feature type="transmembrane region" description="Helical" evidence="7">
    <location>
        <begin position="88"/>
        <end position="111"/>
    </location>
</feature>
<comment type="subcellular location">
    <subcellularLocation>
        <location evidence="1 7">Cell membrane</location>
        <topology evidence="1 7">Multi-pass membrane protein</topology>
    </subcellularLocation>
</comment>
<evidence type="ECO:0000256" key="1">
    <source>
        <dbReference type="ARBA" id="ARBA00004651"/>
    </source>
</evidence>
<evidence type="ECO:0000256" key="4">
    <source>
        <dbReference type="ARBA" id="ARBA00022692"/>
    </source>
</evidence>
<keyword evidence="3" id="KW-1003">Cell membrane</keyword>
<reference evidence="9 10" key="1">
    <citation type="submission" date="2024-09" db="EMBL/GenBank/DDBJ databases">
        <authorList>
            <person name="Ruan L."/>
        </authorList>
    </citation>
    <scope>NUCLEOTIDE SEQUENCE [LARGE SCALE GENOMIC DNA]</scope>
    <source>
        <strain evidence="9 10">D33</strain>
    </source>
</reference>
<evidence type="ECO:0000256" key="7">
    <source>
        <dbReference type="RuleBase" id="RU363032"/>
    </source>
</evidence>
<dbReference type="EMBL" id="JBHILM010000020">
    <property type="protein sequence ID" value="MFB5682746.1"/>
    <property type="molecule type" value="Genomic_DNA"/>
</dbReference>
<feature type="transmembrane region" description="Helical" evidence="7">
    <location>
        <begin position="26"/>
        <end position="44"/>
    </location>
</feature>
<keyword evidence="10" id="KW-1185">Reference proteome</keyword>
<dbReference type="RefSeq" id="WP_375526498.1">
    <property type="nucleotide sequence ID" value="NZ_JBHILM010000020.1"/>
</dbReference>
<dbReference type="Gene3D" id="1.10.3720.10">
    <property type="entry name" value="MetI-like"/>
    <property type="match status" value="1"/>
</dbReference>
<evidence type="ECO:0000256" key="3">
    <source>
        <dbReference type="ARBA" id="ARBA00022475"/>
    </source>
</evidence>
<dbReference type="Proteomes" id="UP001580407">
    <property type="component" value="Unassembled WGS sequence"/>
</dbReference>
<evidence type="ECO:0000256" key="6">
    <source>
        <dbReference type="ARBA" id="ARBA00023136"/>
    </source>
</evidence>
<feature type="transmembrane region" description="Helical" evidence="7">
    <location>
        <begin position="123"/>
        <end position="144"/>
    </location>
</feature>
<evidence type="ECO:0000256" key="5">
    <source>
        <dbReference type="ARBA" id="ARBA00022989"/>
    </source>
</evidence>
<name>A0ABV5BAL6_9BACL</name>
<dbReference type="InterPro" id="IPR035906">
    <property type="entry name" value="MetI-like_sf"/>
</dbReference>
<dbReference type="SUPFAM" id="SSF161098">
    <property type="entry name" value="MetI-like"/>
    <property type="match status" value="1"/>
</dbReference>
<feature type="transmembrane region" description="Helical" evidence="7">
    <location>
        <begin position="226"/>
        <end position="244"/>
    </location>
</feature>
<evidence type="ECO:0000259" key="8">
    <source>
        <dbReference type="PROSITE" id="PS50928"/>
    </source>
</evidence>
<dbReference type="CDD" id="cd06261">
    <property type="entry name" value="TM_PBP2"/>
    <property type="match status" value="1"/>
</dbReference>
<keyword evidence="2 7" id="KW-0813">Transport</keyword>
<organism evidence="9 10">
    <name type="scientific">Paenibacillus terreus</name>
    <dbReference type="NCBI Taxonomy" id="1387834"/>
    <lineage>
        <taxon>Bacteria</taxon>
        <taxon>Bacillati</taxon>
        <taxon>Bacillota</taxon>
        <taxon>Bacilli</taxon>
        <taxon>Bacillales</taxon>
        <taxon>Paenibacillaceae</taxon>
        <taxon>Paenibacillus</taxon>
    </lineage>
</organism>
<keyword evidence="4 7" id="KW-0812">Transmembrane</keyword>
<dbReference type="PANTHER" id="PTHR43005:SF1">
    <property type="entry name" value="SPERMIDINE_PUTRESCINE TRANSPORT SYSTEM PERMEASE PROTEIN"/>
    <property type="match status" value="1"/>
</dbReference>
<evidence type="ECO:0000313" key="9">
    <source>
        <dbReference type="EMBL" id="MFB5682746.1"/>
    </source>
</evidence>
<proteinExistence type="inferred from homology"/>
<dbReference type="Pfam" id="PF00528">
    <property type="entry name" value="BPD_transp_1"/>
    <property type="match status" value="1"/>
</dbReference>
<sequence length="308" mass="34378">MKTAYTAKQNPGLKTPAARSSAKLKLAWLLIIPVLLIRGFTTLYPSLVTLYNSFFEINMFKGGQHTFVGLDNFIQVFRDDKVITSLKFTVTFTVVSMVLHIILGILMALMLNLNFKGKKFLRTITLIPWAMPMIVTGIAAKWAFNDSYGLVNDLIRRVFPGFHFDWLIHSASAQAAVIAVDLWKDVPFFAILLLAGLQFIPEELYESARMDGAGTVKSFFKITLPLLLPTLLTLCIFFTLWRIVSYDIVYAMTSGGPGDSTSLLAYRIAIEAFTNLNIGYGSAIAVCLFVLMMVFSSLNLLAIKRSEQ</sequence>